<dbReference type="AlphaFoldDB" id="A0A0G4GMM6"/>
<dbReference type="GO" id="GO:0047429">
    <property type="term" value="F:nucleoside triphosphate diphosphatase activity"/>
    <property type="evidence" value="ECO:0007669"/>
    <property type="project" value="InterPro"/>
</dbReference>
<proteinExistence type="inferred from homology"/>
<protein>
    <recommendedName>
        <fullName evidence="3">Maf-like protein</fullName>
    </recommendedName>
</protein>
<evidence type="ECO:0000313" key="2">
    <source>
        <dbReference type="EMBL" id="CEM31449.1"/>
    </source>
</evidence>
<gene>
    <name evidence="2" type="ORF">Cvel_22574</name>
</gene>
<accession>A0A0G4GMM6</accession>
<dbReference type="EMBL" id="CDMZ01001360">
    <property type="protein sequence ID" value="CEM31449.1"/>
    <property type="molecule type" value="Genomic_DNA"/>
</dbReference>
<dbReference type="Gene3D" id="3.90.950.10">
    <property type="match status" value="1"/>
</dbReference>
<organism evidence="2">
    <name type="scientific">Chromera velia CCMP2878</name>
    <dbReference type="NCBI Taxonomy" id="1169474"/>
    <lineage>
        <taxon>Eukaryota</taxon>
        <taxon>Sar</taxon>
        <taxon>Alveolata</taxon>
        <taxon>Colpodellida</taxon>
        <taxon>Chromeraceae</taxon>
        <taxon>Chromera</taxon>
    </lineage>
</organism>
<dbReference type="Pfam" id="PF02545">
    <property type="entry name" value="Maf"/>
    <property type="match status" value="1"/>
</dbReference>
<name>A0A0G4GMM6_9ALVE</name>
<dbReference type="PhylomeDB" id="A0A0G4GMM6"/>
<sequence length="263" mass="28400">MVLAQHPTNVEVLVPDYLTRIPIILGSSSATRKMIIAEMGLRYRTEIADLDERAIGDRENQSPEEIVTLLGKAKADVIMSQLKPEEEAEGTLLITGDQVVVCEGKILEKPGSAEEARSFLQKYSAGIPCGTVGSIVVTEVASGRQVSGIQRTQTVFGGIPSDVIERIVEEGEVFHTAGGLMIEHPLLQPYIRKIDGTIDAVMGVSKMLVRDLMLQIWEEDSSSSEDIAAAGGGDAPFVFPGRSAWRWPLLSSRVPEESGSAIV</sequence>
<reference evidence="2" key="1">
    <citation type="submission" date="2014-11" db="EMBL/GenBank/DDBJ databases">
        <authorList>
            <person name="Otto D Thomas"/>
            <person name="Naeem Raeece"/>
        </authorList>
    </citation>
    <scope>NUCLEOTIDE SEQUENCE</scope>
</reference>
<dbReference type="VEuPathDB" id="CryptoDB:Cvel_22574"/>
<dbReference type="FunFam" id="3.90.950.10:FF:000008">
    <property type="entry name" value="Maf-like protein, expressed"/>
    <property type="match status" value="1"/>
</dbReference>
<evidence type="ECO:0008006" key="3">
    <source>
        <dbReference type="Google" id="ProtNLM"/>
    </source>
</evidence>
<dbReference type="PANTHER" id="PTHR43213:SF4">
    <property type="entry name" value="7-METHYL-GTP PYROPHOSPHATASE"/>
    <property type="match status" value="1"/>
</dbReference>
<dbReference type="HAMAP" id="MF_00528">
    <property type="entry name" value="Maf"/>
    <property type="match status" value="1"/>
</dbReference>
<evidence type="ECO:0000256" key="1">
    <source>
        <dbReference type="ARBA" id="ARBA00022801"/>
    </source>
</evidence>
<dbReference type="SUPFAM" id="SSF52972">
    <property type="entry name" value="ITPase-like"/>
    <property type="match status" value="1"/>
</dbReference>
<dbReference type="InterPro" id="IPR003697">
    <property type="entry name" value="Maf-like"/>
</dbReference>
<keyword evidence="1" id="KW-0378">Hydrolase</keyword>
<dbReference type="InterPro" id="IPR029001">
    <property type="entry name" value="ITPase-like_fam"/>
</dbReference>
<dbReference type="PANTHER" id="PTHR43213">
    <property type="entry name" value="BIFUNCTIONAL DTTP/UTP PYROPHOSPHATASE/METHYLTRANSFERASE PROTEIN-RELATED"/>
    <property type="match status" value="1"/>
</dbReference>